<proteinExistence type="predicted"/>
<dbReference type="RefSeq" id="WP_157478548.1">
    <property type="nucleotide sequence ID" value="NZ_CP046566.1"/>
</dbReference>
<dbReference type="GO" id="GO:0016740">
    <property type="term" value="F:transferase activity"/>
    <property type="evidence" value="ECO:0007669"/>
    <property type="project" value="UniProtKB-KW"/>
</dbReference>
<name>A0A6I6H0I1_9BACT</name>
<evidence type="ECO:0000313" key="1">
    <source>
        <dbReference type="EMBL" id="QGW28191.1"/>
    </source>
</evidence>
<accession>A0A6I6H0I1</accession>
<organism evidence="1 2">
    <name type="scientific">Phnomibacter ginsenosidimutans</name>
    <dbReference type="NCBI Taxonomy" id="2676868"/>
    <lineage>
        <taxon>Bacteria</taxon>
        <taxon>Pseudomonadati</taxon>
        <taxon>Bacteroidota</taxon>
        <taxon>Chitinophagia</taxon>
        <taxon>Chitinophagales</taxon>
        <taxon>Chitinophagaceae</taxon>
        <taxon>Phnomibacter</taxon>
    </lineage>
</organism>
<dbReference type="Gene3D" id="3.90.550.10">
    <property type="entry name" value="Spore Coat Polysaccharide Biosynthesis Protein SpsA, Chain A"/>
    <property type="match status" value="1"/>
</dbReference>
<reference evidence="1 2" key="1">
    <citation type="submission" date="2019-11" db="EMBL/GenBank/DDBJ databases">
        <authorList>
            <person name="Im W.T."/>
        </authorList>
    </citation>
    <scope>NUCLEOTIDE SEQUENCE [LARGE SCALE GENOMIC DNA]</scope>
    <source>
        <strain evidence="1 2">SB-02</strain>
    </source>
</reference>
<keyword evidence="2" id="KW-1185">Reference proteome</keyword>
<sequence>MKVSGFTYVRNGIHLDYPFVESIKSLLPLVDELVVVVGDSHDGTREAVENIGDPKIKIVDTIWPADLRKGGKIFALQANIGLDNCSPDADWIFTLQADEVLHEKELPIIRQSMETALHNPKIEGFLFRFLNFYGDFRHYGPSRRYHQHEIRIVRNGINARPYRDSQGFRVFINNDDESTARKLQVWSIPCRVFHYSYVKNPKTQLLKQAEFGSRWHDGEDYVAKFLAANPDGFDYSQIDYLATFDEAHPALMQPRIAAQDWTFNYNPAVNNMSAKEKILRWVEKLTGKQFFIYKNYKIVKQ</sequence>
<evidence type="ECO:0000313" key="2">
    <source>
        <dbReference type="Proteomes" id="UP000426027"/>
    </source>
</evidence>
<dbReference type="Proteomes" id="UP000426027">
    <property type="component" value="Chromosome"/>
</dbReference>
<keyword evidence="1" id="KW-0808">Transferase</keyword>
<dbReference type="KEGG" id="fls:GLV81_08875"/>
<dbReference type="InterPro" id="IPR029044">
    <property type="entry name" value="Nucleotide-diphossugar_trans"/>
</dbReference>
<protein>
    <submittedName>
        <fullName evidence="1">Glycosyltransferase family 2 protein</fullName>
    </submittedName>
</protein>
<dbReference type="SUPFAM" id="SSF53448">
    <property type="entry name" value="Nucleotide-diphospho-sugar transferases"/>
    <property type="match status" value="1"/>
</dbReference>
<gene>
    <name evidence="1" type="ORF">GLV81_08875</name>
</gene>
<dbReference type="EMBL" id="CP046566">
    <property type="protein sequence ID" value="QGW28191.1"/>
    <property type="molecule type" value="Genomic_DNA"/>
</dbReference>
<dbReference type="AlphaFoldDB" id="A0A6I6H0I1"/>